<dbReference type="FunFam" id="3.30.70.330:FF:000895">
    <property type="entry name" value="Hsh49p"/>
    <property type="match status" value="1"/>
</dbReference>
<keyword evidence="4 6" id="KW-0694">RNA-binding</keyword>
<dbReference type="Proteomes" id="UP001165122">
    <property type="component" value="Unassembled WGS sequence"/>
</dbReference>
<dbReference type="OrthoDB" id="10259687at2759"/>
<keyword evidence="10" id="KW-1185">Reference proteome</keyword>
<evidence type="ECO:0000256" key="2">
    <source>
        <dbReference type="ARBA" id="ARBA00008363"/>
    </source>
</evidence>
<dbReference type="InterPro" id="IPR034159">
    <property type="entry name" value="SF3B4_RRM2"/>
</dbReference>
<feature type="domain" description="RRM" evidence="8">
    <location>
        <begin position="108"/>
        <end position="186"/>
    </location>
</feature>
<dbReference type="CDD" id="cd12334">
    <property type="entry name" value="RRM1_SF3B4"/>
    <property type="match status" value="1"/>
</dbReference>
<dbReference type="Gene3D" id="3.30.70.330">
    <property type="match status" value="2"/>
</dbReference>
<proteinExistence type="inferred from homology"/>
<dbReference type="SUPFAM" id="SSF54928">
    <property type="entry name" value="RNA-binding domain, RBD"/>
    <property type="match status" value="1"/>
</dbReference>
<name>A0A9W7FKH3_9STRA</name>
<gene>
    <name evidence="9" type="ORF">TrLO_g950</name>
</gene>
<dbReference type="SMART" id="SM00360">
    <property type="entry name" value="RRM"/>
    <property type="match status" value="2"/>
</dbReference>
<keyword evidence="5" id="KW-0539">Nucleus</keyword>
<dbReference type="FunFam" id="3.30.70.330:FF:000505">
    <property type="entry name" value="Splicing factor 3B subunit 4"/>
    <property type="match status" value="1"/>
</dbReference>
<dbReference type="GO" id="GO:0097525">
    <property type="term" value="C:spliceosomal snRNP complex"/>
    <property type="evidence" value="ECO:0007669"/>
    <property type="project" value="UniProtKB-ARBA"/>
</dbReference>
<organism evidence="9 10">
    <name type="scientific">Triparma laevis f. longispina</name>
    <dbReference type="NCBI Taxonomy" id="1714387"/>
    <lineage>
        <taxon>Eukaryota</taxon>
        <taxon>Sar</taxon>
        <taxon>Stramenopiles</taxon>
        <taxon>Ochrophyta</taxon>
        <taxon>Bolidophyceae</taxon>
        <taxon>Parmales</taxon>
        <taxon>Triparmaceae</taxon>
        <taxon>Triparma</taxon>
    </lineage>
</organism>
<dbReference type="InterPro" id="IPR052084">
    <property type="entry name" value="SF3B4_spliceosome_assoc"/>
</dbReference>
<feature type="compositionally biased region" description="Pro residues" evidence="7">
    <location>
        <begin position="330"/>
        <end position="344"/>
    </location>
</feature>
<feature type="region of interest" description="Disordered" evidence="7">
    <location>
        <begin position="285"/>
        <end position="344"/>
    </location>
</feature>
<evidence type="ECO:0000259" key="8">
    <source>
        <dbReference type="PROSITE" id="PS50102"/>
    </source>
</evidence>
<evidence type="ECO:0000256" key="3">
    <source>
        <dbReference type="ARBA" id="ARBA00022737"/>
    </source>
</evidence>
<dbReference type="GO" id="GO:0000398">
    <property type="term" value="P:mRNA splicing, via spliceosome"/>
    <property type="evidence" value="ECO:0007669"/>
    <property type="project" value="UniProtKB-ARBA"/>
</dbReference>
<comment type="caution">
    <text evidence="9">The sequence shown here is derived from an EMBL/GenBank/DDBJ whole genome shotgun (WGS) entry which is preliminary data.</text>
</comment>
<dbReference type="InterPro" id="IPR000504">
    <property type="entry name" value="RRM_dom"/>
</dbReference>
<dbReference type="AlphaFoldDB" id="A0A9W7FKH3"/>
<comment type="subcellular location">
    <subcellularLocation>
        <location evidence="1">Nucleus</location>
    </subcellularLocation>
</comment>
<protein>
    <recommendedName>
        <fullName evidence="8">RRM domain-containing protein</fullName>
    </recommendedName>
</protein>
<feature type="compositionally biased region" description="Pro residues" evidence="7">
    <location>
        <begin position="299"/>
        <end position="308"/>
    </location>
</feature>
<dbReference type="InterPro" id="IPR012677">
    <property type="entry name" value="Nucleotide-bd_a/b_plait_sf"/>
</dbReference>
<dbReference type="EMBL" id="BRXW01000200">
    <property type="protein sequence ID" value="GMI13857.1"/>
    <property type="molecule type" value="Genomic_DNA"/>
</dbReference>
<dbReference type="GO" id="GO:0071011">
    <property type="term" value="C:precatalytic spliceosome"/>
    <property type="evidence" value="ECO:0007669"/>
    <property type="project" value="TreeGrafter"/>
</dbReference>
<dbReference type="GO" id="GO:0005730">
    <property type="term" value="C:nucleolus"/>
    <property type="evidence" value="ECO:0007669"/>
    <property type="project" value="TreeGrafter"/>
</dbReference>
<dbReference type="PANTHER" id="PTHR48030:SF3">
    <property type="entry name" value="SPLICING FACTOR 3B SUBUNIT 4"/>
    <property type="match status" value="1"/>
</dbReference>
<keyword evidence="3" id="KW-0677">Repeat</keyword>
<dbReference type="GO" id="GO:0048026">
    <property type="term" value="P:positive regulation of mRNA splicing, via spliceosome"/>
    <property type="evidence" value="ECO:0007669"/>
    <property type="project" value="TreeGrafter"/>
</dbReference>
<dbReference type="Pfam" id="PF00076">
    <property type="entry name" value="RRM_1"/>
    <property type="match status" value="2"/>
</dbReference>
<dbReference type="CDD" id="cd12335">
    <property type="entry name" value="RRM2_SF3B4"/>
    <property type="match status" value="1"/>
</dbReference>
<sequence length="344" mass="35787">MSNRAPLTAATVNHRNQDATVYVGNLSLEVTDAVLLELFTQAGPVVSTFMPKDKITGQTQGYGFVEFATADDCAYAIKILNMIKLFNKPLRVNKSAGAGSGPDEGVGANLFIGNLDAEADEKLLHDTFSAFGLLVRPPKVARDDDGAPKGYAFVAFSSFESSDLAIEVMNNQYLCNRQISIQYAYRKDGNGERHGSAAERMLAAANPSKQQAPAIMGGPGMGMGGMGMAPPPMNVPPPGSGFAAPPPPMMMGGGMGMHRPPPPMMGMGGPGMGGPPPMGFAPPPPPLFPPQMGALGRGMPPPPPPMMGGPPQGQFRPPPPPPMGGGGGNFPPPPPPPPPPRQYQ</sequence>
<dbReference type="GO" id="GO:0003723">
    <property type="term" value="F:RNA binding"/>
    <property type="evidence" value="ECO:0007669"/>
    <property type="project" value="UniProtKB-UniRule"/>
</dbReference>
<evidence type="ECO:0000256" key="5">
    <source>
        <dbReference type="ARBA" id="ARBA00023242"/>
    </source>
</evidence>
<accession>A0A9W7FKH3</accession>
<evidence type="ECO:0000313" key="10">
    <source>
        <dbReference type="Proteomes" id="UP001165122"/>
    </source>
</evidence>
<evidence type="ECO:0000256" key="4">
    <source>
        <dbReference type="ARBA" id="ARBA00022884"/>
    </source>
</evidence>
<evidence type="ECO:0000256" key="6">
    <source>
        <dbReference type="PROSITE-ProRule" id="PRU00176"/>
    </source>
</evidence>
<comment type="similarity">
    <text evidence="2">Belongs to the SF3B4 family.</text>
</comment>
<evidence type="ECO:0000256" key="7">
    <source>
        <dbReference type="SAM" id="MobiDB-lite"/>
    </source>
</evidence>
<dbReference type="InterPro" id="IPR035979">
    <property type="entry name" value="RBD_domain_sf"/>
</dbReference>
<evidence type="ECO:0000256" key="1">
    <source>
        <dbReference type="ARBA" id="ARBA00004123"/>
    </source>
</evidence>
<evidence type="ECO:0000313" key="9">
    <source>
        <dbReference type="EMBL" id="GMI13857.1"/>
    </source>
</evidence>
<dbReference type="PANTHER" id="PTHR48030">
    <property type="entry name" value="SPLICING FACTOR 3B SUBUNIT 4"/>
    <property type="match status" value="1"/>
</dbReference>
<feature type="domain" description="RRM" evidence="8">
    <location>
        <begin position="19"/>
        <end position="97"/>
    </location>
</feature>
<reference evidence="10" key="1">
    <citation type="journal article" date="2023" name="Commun. Biol.">
        <title>Genome analysis of Parmales, the sister group of diatoms, reveals the evolutionary specialization of diatoms from phago-mixotrophs to photoautotrophs.</title>
        <authorList>
            <person name="Ban H."/>
            <person name="Sato S."/>
            <person name="Yoshikawa S."/>
            <person name="Yamada K."/>
            <person name="Nakamura Y."/>
            <person name="Ichinomiya M."/>
            <person name="Sato N."/>
            <person name="Blanc-Mathieu R."/>
            <person name="Endo H."/>
            <person name="Kuwata A."/>
            <person name="Ogata H."/>
        </authorList>
    </citation>
    <scope>NUCLEOTIDE SEQUENCE [LARGE SCALE GENOMIC DNA]</scope>
    <source>
        <strain evidence="10">NIES 3700</strain>
    </source>
</reference>
<dbReference type="PROSITE" id="PS50102">
    <property type="entry name" value="RRM"/>
    <property type="match status" value="2"/>
</dbReference>
<dbReference type="InterPro" id="IPR034158">
    <property type="entry name" value="SF3B4_RRM1"/>
</dbReference>